<dbReference type="NCBIfam" id="TIGR00125">
    <property type="entry name" value="cyt_tran_rel"/>
    <property type="match status" value="1"/>
</dbReference>
<dbReference type="InterPro" id="IPR014729">
    <property type="entry name" value="Rossmann-like_a/b/a_fold"/>
</dbReference>
<dbReference type="SUPFAM" id="SSF52374">
    <property type="entry name" value="Nucleotidylyl transferase"/>
    <property type="match status" value="1"/>
</dbReference>
<dbReference type="InterPro" id="IPR011914">
    <property type="entry name" value="RfaE_dom_II"/>
</dbReference>
<organism evidence="9">
    <name type="scientific">uncultured Rubrobacteraceae bacterium</name>
    <dbReference type="NCBI Taxonomy" id="349277"/>
    <lineage>
        <taxon>Bacteria</taxon>
        <taxon>Bacillati</taxon>
        <taxon>Actinomycetota</taxon>
        <taxon>Rubrobacteria</taxon>
        <taxon>Rubrobacterales</taxon>
        <taxon>Rubrobacteraceae</taxon>
        <taxon>environmental samples</taxon>
    </lineage>
</organism>
<evidence type="ECO:0000256" key="4">
    <source>
        <dbReference type="ARBA" id="ARBA00022741"/>
    </source>
</evidence>
<evidence type="ECO:0000256" key="7">
    <source>
        <dbReference type="ARBA" id="ARBA00047428"/>
    </source>
</evidence>
<dbReference type="GO" id="GO:0005975">
    <property type="term" value="P:carbohydrate metabolic process"/>
    <property type="evidence" value="ECO:0007669"/>
    <property type="project" value="InterPro"/>
</dbReference>
<feature type="domain" description="Cytidyltransferase-like" evidence="8">
    <location>
        <begin position="27"/>
        <end position="152"/>
    </location>
</feature>
<dbReference type="InterPro" id="IPR050385">
    <property type="entry name" value="Archaeal_FAD_synthase"/>
</dbReference>
<dbReference type="EMBL" id="CADCVE010000027">
    <property type="protein sequence ID" value="CAA9449775.1"/>
    <property type="molecule type" value="Genomic_DNA"/>
</dbReference>
<evidence type="ECO:0000256" key="6">
    <source>
        <dbReference type="ARBA" id="ARBA00023277"/>
    </source>
</evidence>
<gene>
    <name evidence="9" type="ORF">AVDCRST_MAG28-1309</name>
</gene>
<dbReference type="EC" id="2.7.7.70" evidence="1"/>
<keyword evidence="3" id="KW-0548">Nucleotidyltransferase</keyword>
<dbReference type="PANTHER" id="PTHR43793:SF2">
    <property type="entry name" value="BIFUNCTIONAL PROTEIN HLDE"/>
    <property type="match status" value="1"/>
</dbReference>
<dbReference type="Gene3D" id="3.40.50.620">
    <property type="entry name" value="HUPs"/>
    <property type="match status" value="1"/>
</dbReference>
<evidence type="ECO:0000256" key="1">
    <source>
        <dbReference type="ARBA" id="ARBA00012519"/>
    </source>
</evidence>
<evidence type="ECO:0000259" key="8">
    <source>
        <dbReference type="Pfam" id="PF01467"/>
    </source>
</evidence>
<keyword evidence="4" id="KW-0547">Nucleotide-binding</keyword>
<keyword evidence="6" id="KW-0119">Carbohydrate metabolism</keyword>
<keyword evidence="2 9" id="KW-0808">Transferase</keyword>
<dbReference type="PANTHER" id="PTHR43793">
    <property type="entry name" value="FAD SYNTHASE"/>
    <property type="match status" value="1"/>
</dbReference>
<dbReference type="NCBIfam" id="TIGR02199">
    <property type="entry name" value="rfaE_dom_II"/>
    <property type="match status" value="1"/>
</dbReference>
<dbReference type="GO" id="GO:0016779">
    <property type="term" value="F:nucleotidyltransferase activity"/>
    <property type="evidence" value="ECO:0007669"/>
    <property type="project" value="UniProtKB-KW"/>
</dbReference>
<evidence type="ECO:0000256" key="3">
    <source>
        <dbReference type="ARBA" id="ARBA00022695"/>
    </source>
</evidence>
<protein>
    <recommendedName>
        <fullName evidence="1">D-glycero-beta-D-manno-heptose 1-phosphate adenylyltransferase</fullName>
        <ecNumber evidence="1">2.7.7.70</ecNumber>
    </recommendedName>
</protein>
<dbReference type="Pfam" id="PF01467">
    <property type="entry name" value="CTP_transf_like"/>
    <property type="match status" value="1"/>
</dbReference>
<sequence>MTRNEAAYKKPPSQITQLHEAGGRVVFTNGCFDLLHPGHISYLRTARSLGDALVVGLNSDTSVRKLKGLSRPVVPETDRAILLEALESVDAVVIFSEATPVRLIRELKPGVYVKGGDYRIEDLPEAKVANEIGAEVKVLPFEPGYSTSALIEKIKSIPCAPASAHVE</sequence>
<evidence type="ECO:0000256" key="2">
    <source>
        <dbReference type="ARBA" id="ARBA00022679"/>
    </source>
</evidence>
<dbReference type="GO" id="GO:0005524">
    <property type="term" value="F:ATP binding"/>
    <property type="evidence" value="ECO:0007669"/>
    <property type="project" value="UniProtKB-KW"/>
</dbReference>
<dbReference type="GO" id="GO:0016773">
    <property type="term" value="F:phosphotransferase activity, alcohol group as acceptor"/>
    <property type="evidence" value="ECO:0007669"/>
    <property type="project" value="InterPro"/>
</dbReference>
<reference evidence="9" key="1">
    <citation type="submission" date="2020-02" db="EMBL/GenBank/DDBJ databases">
        <authorList>
            <person name="Meier V. D."/>
        </authorList>
    </citation>
    <scope>NUCLEOTIDE SEQUENCE</scope>
    <source>
        <strain evidence="9">AVDCRST_MAG28</strain>
    </source>
</reference>
<comment type="catalytic activity">
    <reaction evidence="7">
        <text>D-glycero-beta-D-manno-heptose 1-phosphate + ATP + H(+) = ADP-D-glycero-beta-D-manno-heptose + diphosphate</text>
        <dbReference type="Rhea" id="RHEA:27465"/>
        <dbReference type="ChEBI" id="CHEBI:15378"/>
        <dbReference type="ChEBI" id="CHEBI:30616"/>
        <dbReference type="ChEBI" id="CHEBI:33019"/>
        <dbReference type="ChEBI" id="CHEBI:59967"/>
        <dbReference type="ChEBI" id="CHEBI:61593"/>
        <dbReference type="EC" id="2.7.7.70"/>
    </reaction>
</comment>
<dbReference type="AlphaFoldDB" id="A0A6J4QT29"/>
<dbReference type="GO" id="GO:0016301">
    <property type="term" value="F:kinase activity"/>
    <property type="evidence" value="ECO:0007669"/>
    <property type="project" value="UniProtKB-KW"/>
</dbReference>
<evidence type="ECO:0000313" key="9">
    <source>
        <dbReference type="EMBL" id="CAA9449775.1"/>
    </source>
</evidence>
<keyword evidence="5" id="KW-0067">ATP-binding</keyword>
<keyword evidence="9" id="KW-0418">Kinase</keyword>
<proteinExistence type="predicted"/>
<evidence type="ECO:0000256" key="5">
    <source>
        <dbReference type="ARBA" id="ARBA00022840"/>
    </source>
</evidence>
<accession>A0A6J4QT29</accession>
<name>A0A6J4QT29_9ACTN</name>
<dbReference type="InterPro" id="IPR004821">
    <property type="entry name" value="Cyt_trans-like"/>
</dbReference>